<dbReference type="GO" id="GO:0097039">
    <property type="term" value="P:protein linear polyubiquitination"/>
    <property type="evidence" value="ECO:0007669"/>
    <property type="project" value="TreeGrafter"/>
</dbReference>
<keyword evidence="3" id="KW-0479">Metal-binding</keyword>
<protein>
    <recommendedName>
        <fullName evidence="15">RBR-type E3 ubiquitin transferase</fullName>
    </recommendedName>
</protein>
<sequence>MEEDDGWGNGTPLPDLQRTESWGTTGSKNDETEWPSDPEEPSPMQPDWSAEPEEEILKGIKVGNFECVKTDYLKQQVHRISKDFAGTMEIPLGVSMNILRGFKWNKNRAGIDIFSEEHPKTYTTMTTKETKESKVRCMFYASIDLEAKGKKPKKSKKHSALENKVGKMIEDGKTQQVIIRALIRKKYKPADVMKAFNAIQAKIAEKILKSENLTECEKGRGLVSRENATRLRCGHWGCKDCWKDALTHSLATGREIVNYRCQKIVCKNKKCSQHKSDTGCFCEEAVPREVFDEFLGEKGIDQYDRWMAWQFALDKKKEYSHCPAPNCEYWLKQLPMSNSSRAECVCGKVFCFYCHRKCHSPVPCRQYEDFLERGGEKNVLSLWLKSRTFPCPKCKAPIEKNRACLHMSCICGHHFCWACKKNWNGIGHGYYNCPSYKKDKESKKYEVEAQKSTREYRKFKFYDAQMDIIREDIKLIQKKKDKFEKEMENSCRDLNTYSFIFEALDTLLQAKEQMIYLVITAFYFSGRKTQWTCLKCTFLNAGTNKKCTMCGRGTKPVHEDMKGAGGKDLFEQQQKLMVQVTNNLMKLFSKDQKLDEILQNRKNVVTVRNACDKFVRKVVEDVDDGVYTNFILDAPDESIEGWYCVLCKKMNDFGKPVCSSQGCDACQVHGEAACLRCNPH</sequence>
<dbReference type="GO" id="GO:0043161">
    <property type="term" value="P:proteasome-mediated ubiquitin-dependent protein catabolic process"/>
    <property type="evidence" value="ECO:0007669"/>
    <property type="project" value="TreeGrafter"/>
</dbReference>
<comment type="pathway">
    <text evidence="1">Protein modification; protein ubiquitination.</text>
</comment>
<feature type="coiled-coil region" evidence="9">
    <location>
        <begin position="466"/>
        <end position="493"/>
    </location>
</feature>
<dbReference type="GO" id="GO:0000151">
    <property type="term" value="C:ubiquitin ligase complex"/>
    <property type="evidence" value="ECO:0007669"/>
    <property type="project" value="TreeGrafter"/>
</dbReference>
<keyword evidence="2" id="KW-0808">Transferase</keyword>
<evidence type="ECO:0000256" key="7">
    <source>
        <dbReference type="ARBA" id="ARBA00022833"/>
    </source>
</evidence>
<proteinExistence type="predicted"/>
<dbReference type="PROSITE" id="PS51873">
    <property type="entry name" value="TRIAD"/>
    <property type="match status" value="1"/>
</dbReference>
<dbReference type="SMART" id="SM00547">
    <property type="entry name" value="ZnF_RBZ"/>
    <property type="match status" value="1"/>
</dbReference>
<dbReference type="PROSITE" id="PS50089">
    <property type="entry name" value="ZF_RING_2"/>
    <property type="match status" value="1"/>
</dbReference>
<evidence type="ECO:0008006" key="15">
    <source>
        <dbReference type="Google" id="ProtNLM"/>
    </source>
</evidence>
<dbReference type="PANTHER" id="PTHR22770:SF13">
    <property type="entry name" value="RING-TYPE DOMAIN-CONTAINING PROTEIN"/>
    <property type="match status" value="1"/>
</dbReference>
<feature type="domain" description="RanBP2-type" evidence="12">
    <location>
        <begin position="527"/>
        <end position="556"/>
    </location>
</feature>
<evidence type="ECO:0000256" key="6">
    <source>
        <dbReference type="ARBA" id="ARBA00022786"/>
    </source>
</evidence>
<evidence type="ECO:0000256" key="2">
    <source>
        <dbReference type="ARBA" id="ARBA00022679"/>
    </source>
</evidence>
<evidence type="ECO:0000256" key="3">
    <source>
        <dbReference type="ARBA" id="ARBA00022723"/>
    </source>
</evidence>
<dbReference type="SUPFAM" id="SSF57850">
    <property type="entry name" value="RING/U-box"/>
    <property type="match status" value="2"/>
</dbReference>
<evidence type="ECO:0000259" key="13">
    <source>
        <dbReference type="PROSITE" id="PS51873"/>
    </source>
</evidence>
<evidence type="ECO:0000256" key="8">
    <source>
        <dbReference type="PROSITE-ProRule" id="PRU00322"/>
    </source>
</evidence>
<dbReference type="GO" id="GO:0043130">
    <property type="term" value="F:ubiquitin binding"/>
    <property type="evidence" value="ECO:0007669"/>
    <property type="project" value="TreeGrafter"/>
</dbReference>
<name>A0A7S0CQY3_9EUKA</name>
<evidence type="ECO:0000259" key="12">
    <source>
        <dbReference type="PROSITE" id="PS50199"/>
    </source>
</evidence>
<dbReference type="CDD" id="cd20335">
    <property type="entry name" value="BRcat_RBR"/>
    <property type="match status" value="1"/>
</dbReference>
<dbReference type="InterPro" id="IPR044066">
    <property type="entry name" value="TRIAD_supradom"/>
</dbReference>
<dbReference type="Pfam" id="PF01485">
    <property type="entry name" value="IBR"/>
    <property type="match status" value="1"/>
</dbReference>
<dbReference type="InterPro" id="IPR001876">
    <property type="entry name" value="Znf_RanBP2"/>
</dbReference>
<organism evidence="14">
    <name type="scientific">Amorphochlora amoebiformis</name>
    <dbReference type="NCBI Taxonomy" id="1561963"/>
    <lineage>
        <taxon>Eukaryota</taxon>
        <taxon>Sar</taxon>
        <taxon>Rhizaria</taxon>
        <taxon>Cercozoa</taxon>
        <taxon>Chlorarachniophyceae</taxon>
        <taxon>Amorphochlora</taxon>
    </lineage>
</organism>
<dbReference type="Gene3D" id="4.10.1060.10">
    <property type="entry name" value="Zinc finger, RanBP2-type"/>
    <property type="match status" value="1"/>
</dbReference>
<dbReference type="GO" id="GO:0008270">
    <property type="term" value="F:zinc ion binding"/>
    <property type="evidence" value="ECO:0007669"/>
    <property type="project" value="UniProtKB-KW"/>
</dbReference>
<dbReference type="PANTHER" id="PTHR22770">
    <property type="entry name" value="UBIQUITIN CONJUGATING ENZYME 7 INTERACTING PROTEIN-RELATED"/>
    <property type="match status" value="1"/>
</dbReference>
<dbReference type="SMART" id="SM00647">
    <property type="entry name" value="IBR"/>
    <property type="match status" value="2"/>
</dbReference>
<dbReference type="PROSITE" id="PS50199">
    <property type="entry name" value="ZF_RANBP2_2"/>
    <property type="match status" value="1"/>
</dbReference>
<dbReference type="InterPro" id="IPR051628">
    <property type="entry name" value="LUBAC_E3_Ligases"/>
</dbReference>
<evidence type="ECO:0000259" key="11">
    <source>
        <dbReference type="PROSITE" id="PS50089"/>
    </source>
</evidence>
<evidence type="ECO:0000313" key="14">
    <source>
        <dbReference type="EMBL" id="CAD8429621.1"/>
    </source>
</evidence>
<dbReference type="Pfam" id="PF22191">
    <property type="entry name" value="IBR_1"/>
    <property type="match status" value="1"/>
</dbReference>
<dbReference type="AlphaFoldDB" id="A0A7S0CQY3"/>
<dbReference type="InterPro" id="IPR036443">
    <property type="entry name" value="Znf_RanBP2_sf"/>
</dbReference>
<accession>A0A7S0CQY3</accession>
<keyword evidence="7" id="KW-0862">Zinc</keyword>
<dbReference type="InterPro" id="IPR002867">
    <property type="entry name" value="IBR_dom"/>
</dbReference>
<evidence type="ECO:0000256" key="1">
    <source>
        <dbReference type="ARBA" id="ARBA00004906"/>
    </source>
</evidence>
<keyword evidence="9" id="KW-0175">Coiled coil</keyword>
<dbReference type="SUPFAM" id="SSF90209">
    <property type="entry name" value="Ran binding protein zinc finger-like"/>
    <property type="match status" value="1"/>
</dbReference>
<feature type="region of interest" description="Disordered" evidence="10">
    <location>
        <begin position="1"/>
        <end position="50"/>
    </location>
</feature>
<evidence type="ECO:0000256" key="5">
    <source>
        <dbReference type="ARBA" id="ARBA00022771"/>
    </source>
</evidence>
<evidence type="ECO:0000256" key="4">
    <source>
        <dbReference type="ARBA" id="ARBA00022737"/>
    </source>
</evidence>
<reference evidence="14" key="1">
    <citation type="submission" date="2021-01" db="EMBL/GenBank/DDBJ databases">
        <authorList>
            <person name="Corre E."/>
            <person name="Pelletier E."/>
            <person name="Niang G."/>
            <person name="Scheremetjew M."/>
            <person name="Finn R."/>
            <person name="Kale V."/>
            <person name="Holt S."/>
            <person name="Cochrane G."/>
            <person name="Meng A."/>
            <person name="Brown T."/>
            <person name="Cohen L."/>
        </authorList>
    </citation>
    <scope>NUCLEOTIDE SEQUENCE</scope>
    <source>
        <strain evidence="14">CCMP2058</strain>
    </source>
</reference>
<dbReference type="GO" id="GO:0004842">
    <property type="term" value="F:ubiquitin-protein transferase activity"/>
    <property type="evidence" value="ECO:0007669"/>
    <property type="project" value="TreeGrafter"/>
</dbReference>
<keyword evidence="6" id="KW-0833">Ubl conjugation pathway</keyword>
<dbReference type="EMBL" id="HBEM01001146">
    <property type="protein sequence ID" value="CAD8429621.1"/>
    <property type="molecule type" value="Transcribed_RNA"/>
</dbReference>
<gene>
    <name evidence="14" type="ORF">LAMO00422_LOCUS832</name>
</gene>
<keyword evidence="5 8" id="KW-0863">Zinc-finger</keyword>
<evidence type="ECO:0000256" key="10">
    <source>
        <dbReference type="SAM" id="MobiDB-lite"/>
    </source>
</evidence>
<keyword evidence="4" id="KW-0677">Repeat</keyword>
<feature type="domain" description="RING-type" evidence="11">
    <location>
        <begin position="391"/>
        <end position="437"/>
    </location>
</feature>
<dbReference type="InterPro" id="IPR001841">
    <property type="entry name" value="Znf_RING"/>
</dbReference>
<dbReference type="Gene3D" id="1.20.120.1750">
    <property type="match status" value="1"/>
</dbReference>
<evidence type="ECO:0000256" key="9">
    <source>
        <dbReference type="SAM" id="Coils"/>
    </source>
</evidence>
<dbReference type="InterPro" id="IPR013083">
    <property type="entry name" value="Znf_RING/FYVE/PHD"/>
</dbReference>
<feature type="domain" description="RING-type" evidence="13">
    <location>
        <begin position="208"/>
        <end position="437"/>
    </location>
</feature>
<dbReference type="Gene3D" id="3.30.40.10">
    <property type="entry name" value="Zinc/RING finger domain, C3HC4 (zinc finger)"/>
    <property type="match status" value="1"/>
</dbReference>
<dbReference type="PROSITE" id="PS01358">
    <property type="entry name" value="ZF_RANBP2_1"/>
    <property type="match status" value="1"/>
</dbReference>